<evidence type="ECO:0000256" key="4">
    <source>
        <dbReference type="PROSITE-ProRule" id="PRU01161"/>
    </source>
</evidence>
<evidence type="ECO:0000256" key="2">
    <source>
        <dbReference type="ARBA" id="ARBA00022963"/>
    </source>
</evidence>
<dbReference type="PANTHER" id="PTHR24185:SF1">
    <property type="entry name" value="CALCIUM-INDEPENDENT PHOSPHOLIPASE A2-GAMMA"/>
    <property type="match status" value="1"/>
</dbReference>
<dbReference type="EMBL" id="JAULSX010000002">
    <property type="protein sequence ID" value="KAK3498041.1"/>
    <property type="molecule type" value="Genomic_DNA"/>
</dbReference>
<evidence type="ECO:0000259" key="6">
    <source>
        <dbReference type="PROSITE" id="PS51635"/>
    </source>
</evidence>
<keyword evidence="3 4" id="KW-0443">Lipid metabolism</keyword>
<dbReference type="Gene3D" id="3.40.50.300">
    <property type="entry name" value="P-loop containing nucleotide triphosphate hydrolases"/>
    <property type="match status" value="1"/>
</dbReference>
<dbReference type="AlphaFoldDB" id="A0AAJ0IE16"/>
<dbReference type="Pfam" id="PF00931">
    <property type="entry name" value="NB-ARC"/>
    <property type="match status" value="1"/>
</dbReference>
<reference evidence="7 8" key="1">
    <citation type="journal article" date="2023" name="Mol. Phylogenet. Evol.">
        <title>Genome-scale phylogeny and comparative genomics of the fungal order Sordariales.</title>
        <authorList>
            <person name="Hensen N."/>
            <person name="Bonometti L."/>
            <person name="Westerberg I."/>
            <person name="Brannstrom I.O."/>
            <person name="Guillou S."/>
            <person name="Cros-Aarteil S."/>
            <person name="Calhoun S."/>
            <person name="Haridas S."/>
            <person name="Kuo A."/>
            <person name="Mondo S."/>
            <person name="Pangilinan J."/>
            <person name="Riley R."/>
            <person name="LaButti K."/>
            <person name="Andreopoulos B."/>
            <person name="Lipzen A."/>
            <person name="Chen C."/>
            <person name="Yan M."/>
            <person name="Daum C."/>
            <person name="Ng V."/>
            <person name="Clum A."/>
            <person name="Steindorff A."/>
            <person name="Ohm R.A."/>
            <person name="Martin F."/>
            <person name="Silar P."/>
            <person name="Natvig D.O."/>
            <person name="Lalanne C."/>
            <person name="Gautier V."/>
            <person name="Ament-Velasquez S.L."/>
            <person name="Kruys A."/>
            <person name="Hutchinson M.I."/>
            <person name="Powell A.J."/>
            <person name="Barry K."/>
            <person name="Miller A.N."/>
            <person name="Grigoriev I.V."/>
            <person name="Debuchy R."/>
            <person name="Gladieux P."/>
            <person name="Hiltunen Thoren M."/>
            <person name="Johannesson H."/>
        </authorList>
    </citation>
    <scope>NUCLEOTIDE SEQUENCE [LARGE SCALE GENOMIC DNA]</scope>
    <source>
        <strain evidence="7 8">FGSC 10403</strain>
    </source>
</reference>
<feature type="short sequence motif" description="GXSXG" evidence="4">
    <location>
        <begin position="58"/>
        <end position="62"/>
    </location>
</feature>
<protein>
    <recommendedName>
        <fullName evidence="6">PNPLA domain-containing protein</fullName>
    </recommendedName>
</protein>
<name>A0AAJ0IE16_9PEZI</name>
<dbReference type="CDD" id="cd07216">
    <property type="entry name" value="Pat17_PNPLA8_PNPLA9_like3"/>
    <property type="match status" value="1"/>
</dbReference>
<dbReference type="GO" id="GO:0046486">
    <property type="term" value="P:glycerolipid metabolic process"/>
    <property type="evidence" value="ECO:0007669"/>
    <property type="project" value="UniProtKB-ARBA"/>
</dbReference>
<dbReference type="InterPro" id="IPR002182">
    <property type="entry name" value="NB-ARC"/>
</dbReference>
<feature type="active site" description="Nucleophile" evidence="4">
    <location>
        <position position="60"/>
    </location>
</feature>
<dbReference type="InterPro" id="IPR002641">
    <property type="entry name" value="PNPLA_dom"/>
</dbReference>
<evidence type="ECO:0000256" key="3">
    <source>
        <dbReference type="ARBA" id="ARBA00023098"/>
    </source>
</evidence>
<keyword evidence="8" id="KW-1185">Reference proteome</keyword>
<dbReference type="SUPFAM" id="SSF52540">
    <property type="entry name" value="P-loop containing nucleoside triphosphate hydrolases"/>
    <property type="match status" value="1"/>
</dbReference>
<organism evidence="7 8">
    <name type="scientific">Neurospora hispaniola</name>
    <dbReference type="NCBI Taxonomy" id="588809"/>
    <lineage>
        <taxon>Eukaryota</taxon>
        <taxon>Fungi</taxon>
        <taxon>Dikarya</taxon>
        <taxon>Ascomycota</taxon>
        <taxon>Pezizomycotina</taxon>
        <taxon>Sordariomycetes</taxon>
        <taxon>Sordariomycetidae</taxon>
        <taxon>Sordariales</taxon>
        <taxon>Sordariaceae</taxon>
        <taxon>Neurospora</taxon>
    </lineage>
</organism>
<dbReference type="InterPro" id="IPR016035">
    <property type="entry name" value="Acyl_Trfase/lysoPLipase"/>
</dbReference>
<dbReference type="SUPFAM" id="SSF48452">
    <property type="entry name" value="TPR-like"/>
    <property type="match status" value="1"/>
</dbReference>
<dbReference type="PANTHER" id="PTHR24185">
    <property type="entry name" value="CALCIUM-INDEPENDENT PHOSPHOLIPASE A2-GAMMA"/>
    <property type="match status" value="1"/>
</dbReference>
<comment type="caution">
    <text evidence="7">The sequence shown here is derived from an EMBL/GenBank/DDBJ whole genome shotgun (WGS) entry which is preliminary data.</text>
</comment>
<evidence type="ECO:0000313" key="7">
    <source>
        <dbReference type="EMBL" id="KAK3498041.1"/>
    </source>
</evidence>
<dbReference type="GO" id="GO:0016042">
    <property type="term" value="P:lipid catabolic process"/>
    <property type="evidence" value="ECO:0007669"/>
    <property type="project" value="UniProtKB-UniRule"/>
</dbReference>
<keyword evidence="2 4" id="KW-0442">Lipid degradation</keyword>
<evidence type="ECO:0000313" key="8">
    <source>
        <dbReference type="Proteomes" id="UP001285908"/>
    </source>
</evidence>
<accession>A0AAJ0IE16</accession>
<dbReference type="InterPro" id="IPR011990">
    <property type="entry name" value="TPR-like_helical_dom_sf"/>
</dbReference>
<sequence>MAPSYACDGIVNLLSLDGGGVRGVCELVILDRIMTKVQEKDGLDEIPKPCDYFHLIGGTSTGGLIAILLGRLRMTTTEALKEYDSFASEIFSKWNRRFSISAKFDERSLERVVKSIVEKRGESQLMRNPKGDPLTGKAFVCAQRAKEIAAVRRIRAYSHEDTVISDENVTICEAARATSAAPTFFDRAEVTGEDLIDGAFGCNNPSQEVLSEAAQVLDKTCKIGCVLSLGTGFRNKSLESAGKYPGSGIPFVKELLQSLKEVATDCELAHRSTETRFTDFPDTYFRFNVPGVADEVKLDQYKKIPLLKKATEEYMKTPAVKESIEKVVDILCKGITSGITVGQAAYPDINQMITDKRRSQTKGRVTRLFTGRTDILSTMSTYFQNFSNPRREFLLLGMGGVGKTQIALKFADNHRKTLFQRDFWVDATDAATIFDSYHLIYDDLFPSDGEPKHKGRARITKVHEWMQENDDWLLILDNYGPDKGMSQYIPPGNKGNIIYTSRFNNLTQLLPREAVVQVNEMSKEDAITLLLRAAREAPENPGYRKSCEPIVDALGCLPLALDQAGAFMGETQISFPDYLSRFLEAKQDLLKNPKYLGANEQNTAVYTTFNLSYYMLEAFQRLRGGYSKAEAARTGIKILNTICFYHNSGIMEDMVRRAAEYRAKRAANIDMPDDDYSIQGLLEVDSQKGGKWDPTEFRKAVDLLDSFSLLKKDPGYELSMHVLVHLWARDRMSSKQRASFGKSARILIHDSIPIVGMNDPSNAYFRRRIFPHSEICERLVETRLSQEEEALFQGKRGVLLDAMGKDDEAVEAWKQTITSYECLFSVRDERTLSAMGKLADLYLRLRRHPDAEPLLQEILERKEDMLGPHSDGTIAAMVNLERLYLDMGRMVQVRDMRAKILAARKASTNPRQQALIADTEAALMRANETLNHLATIQNGTVQYDDPSSPFFSDLKVPSIPPSSLAPSEAAAAEAVFLKEQSALWTLYSQSLSSFGPTALQSLSALSQITTHLLSNSHLSCAEIVSGEVMARCLKRFGPLSPAVPEHLHVYATVHAYQGKMDDAIAMQRECVEFSTEELGEGKESAHTLRMEVALRDWKPLLERAEQIKKKNERREEMEGMRETLVTLRQRFNEEELRRKVETEMEGMDWEEFLELERDVKFVFSDQGPLEDLCETAEGCVKNGFKELYKRLGIERAEKYVHVPLRRLLEEKNGVGKGEVANEAQNKETRDLEEGLLVMNLVQEDGGGKYSVAVDGWR</sequence>
<dbReference type="SUPFAM" id="SSF52151">
    <property type="entry name" value="FabD/lysophospholipase-like"/>
    <property type="match status" value="1"/>
</dbReference>
<dbReference type="GO" id="GO:0047499">
    <property type="term" value="F:calcium-independent phospholipase A2 activity"/>
    <property type="evidence" value="ECO:0007669"/>
    <property type="project" value="TreeGrafter"/>
</dbReference>
<dbReference type="Pfam" id="PF13424">
    <property type="entry name" value="TPR_12"/>
    <property type="match status" value="1"/>
</dbReference>
<dbReference type="Gene3D" id="3.40.1090.10">
    <property type="entry name" value="Cytosolic phospholipase A2 catalytic domain"/>
    <property type="match status" value="1"/>
</dbReference>
<dbReference type="Pfam" id="PF01734">
    <property type="entry name" value="Patatin"/>
    <property type="match status" value="1"/>
</dbReference>
<feature type="active site" description="Proton acceptor" evidence="4">
    <location>
        <position position="197"/>
    </location>
</feature>
<keyword evidence="1 4" id="KW-0378">Hydrolase</keyword>
<feature type="domain" description="PNPLA" evidence="6">
    <location>
        <begin position="14"/>
        <end position="210"/>
    </location>
</feature>
<feature type="short sequence motif" description="GXGXXG" evidence="4">
    <location>
        <begin position="18"/>
        <end position="23"/>
    </location>
</feature>
<gene>
    <name evidence="7" type="ORF">B0T23DRAFT_354667</name>
</gene>
<evidence type="ECO:0000256" key="1">
    <source>
        <dbReference type="ARBA" id="ARBA00022801"/>
    </source>
</evidence>
<dbReference type="RefSeq" id="XP_062696305.1">
    <property type="nucleotide sequence ID" value="XM_062836134.1"/>
</dbReference>
<dbReference type="GO" id="GO:0043531">
    <property type="term" value="F:ADP binding"/>
    <property type="evidence" value="ECO:0007669"/>
    <property type="project" value="InterPro"/>
</dbReference>
<keyword evidence="5" id="KW-0175">Coiled coil</keyword>
<dbReference type="PROSITE" id="PS51635">
    <property type="entry name" value="PNPLA"/>
    <property type="match status" value="1"/>
</dbReference>
<dbReference type="GO" id="GO:0019369">
    <property type="term" value="P:arachidonate metabolic process"/>
    <property type="evidence" value="ECO:0007669"/>
    <property type="project" value="TreeGrafter"/>
</dbReference>
<dbReference type="Gene3D" id="1.25.40.10">
    <property type="entry name" value="Tetratricopeptide repeat domain"/>
    <property type="match status" value="2"/>
</dbReference>
<dbReference type="InterPro" id="IPR027417">
    <property type="entry name" value="P-loop_NTPase"/>
</dbReference>
<feature type="coiled-coil region" evidence="5">
    <location>
        <begin position="1110"/>
        <end position="1137"/>
    </location>
</feature>
<feature type="short sequence motif" description="DGA/G" evidence="4">
    <location>
        <begin position="197"/>
        <end position="199"/>
    </location>
</feature>
<dbReference type="Proteomes" id="UP001285908">
    <property type="component" value="Unassembled WGS sequence"/>
</dbReference>
<proteinExistence type="predicted"/>
<dbReference type="GO" id="GO:0016020">
    <property type="term" value="C:membrane"/>
    <property type="evidence" value="ECO:0007669"/>
    <property type="project" value="TreeGrafter"/>
</dbReference>
<evidence type="ECO:0000256" key="5">
    <source>
        <dbReference type="SAM" id="Coils"/>
    </source>
</evidence>
<dbReference type="GeneID" id="87873756"/>